<feature type="domain" description="Transposase Tc1-like" evidence="1">
    <location>
        <begin position="65"/>
        <end position="135"/>
    </location>
</feature>
<dbReference type="InParanoid" id="I1BQC8"/>
<dbReference type="EMBL" id="CH476733">
    <property type="protein sequence ID" value="EIE78408.1"/>
    <property type="molecule type" value="Genomic_DNA"/>
</dbReference>
<dbReference type="VEuPathDB" id="FungiDB:RO3G_03112"/>
<protein>
    <recommendedName>
        <fullName evidence="5">Tc1-like transposase DDE domain-containing protein</fullName>
    </recommendedName>
</protein>
<evidence type="ECO:0000313" key="4">
    <source>
        <dbReference type="Proteomes" id="UP000009138"/>
    </source>
</evidence>
<organism evidence="3 4">
    <name type="scientific">Rhizopus delemar (strain RA 99-880 / ATCC MYA-4621 / FGSC 9543 / NRRL 43880)</name>
    <name type="common">Mucormycosis agent</name>
    <name type="synonym">Rhizopus arrhizus var. delemar</name>
    <dbReference type="NCBI Taxonomy" id="246409"/>
    <lineage>
        <taxon>Eukaryota</taxon>
        <taxon>Fungi</taxon>
        <taxon>Fungi incertae sedis</taxon>
        <taxon>Mucoromycota</taxon>
        <taxon>Mucoromycotina</taxon>
        <taxon>Mucoromycetes</taxon>
        <taxon>Mucorales</taxon>
        <taxon>Mucorineae</taxon>
        <taxon>Rhizopodaceae</taxon>
        <taxon>Rhizopus</taxon>
    </lineage>
</organism>
<dbReference type="GO" id="GO:0006313">
    <property type="term" value="P:DNA transposition"/>
    <property type="evidence" value="ECO:0007669"/>
    <property type="project" value="InterPro"/>
</dbReference>
<dbReference type="InterPro" id="IPR052338">
    <property type="entry name" value="Transposase_5"/>
</dbReference>
<dbReference type="PANTHER" id="PTHR23022">
    <property type="entry name" value="TRANSPOSABLE ELEMENT-RELATED"/>
    <property type="match status" value="1"/>
</dbReference>
<reference evidence="3 4" key="1">
    <citation type="journal article" date="2009" name="PLoS Genet.">
        <title>Genomic analysis of the basal lineage fungus Rhizopus oryzae reveals a whole-genome duplication.</title>
        <authorList>
            <person name="Ma L.-J."/>
            <person name="Ibrahim A.S."/>
            <person name="Skory C."/>
            <person name="Grabherr M.G."/>
            <person name="Burger G."/>
            <person name="Butler M."/>
            <person name="Elias M."/>
            <person name="Idnurm A."/>
            <person name="Lang B.F."/>
            <person name="Sone T."/>
            <person name="Abe A."/>
            <person name="Calvo S.E."/>
            <person name="Corrochano L.M."/>
            <person name="Engels R."/>
            <person name="Fu J."/>
            <person name="Hansberg W."/>
            <person name="Kim J.-M."/>
            <person name="Kodira C.D."/>
            <person name="Koehrsen M.J."/>
            <person name="Liu B."/>
            <person name="Miranda-Saavedra D."/>
            <person name="O'Leary S."/>
            <person name="Ortiz-Castellanos L."/>
            <person name="Poulter R."/>
            <person name="Rodriguez-Romero J."/>
            <person name="Ruiz-Herrera J."/>
            <person name="Shen Y.-Q."/>
            <person name="Zeng Q."/>
            <person name="Galagan J."/>
            <person name="Birren B.W."/>
            <person name="Cuomo C.A."/>
            <person name="Wickes B.L."/>
        </authorList>
    </citation>
    <scope>NUCLEOTIDE SEQUENCE [LARGE SCALE GENOMIC DNA]</scope>
    <source>
        <strain evidence="4">RA 99-880 / ATCC MYA-4621 / FGSC 9543 / NRRL 43880</strain>
    </source>
</reference>
<dbReference type="Pfam" id="PF13358">
    <property type="entry name" value="DDE_3"/>
    <property type="match status" value="1"/>
</dbReference>
<evidence type="ECO:0000313" key="3">
    <source>
        <dbReference type="EMBL" id="EIE78408.1"/>
    </source>
</evidence>
<accession>I1BQC8</accession>
<keyword evidence="4" id="KW-1185">Reference proteome</keyword>
<dbReference type="RefSeq" id="XP_067513804.1">
    <property type="nucleotide sequence ID" value="XM_067657703.1"/>
</dbReference>
<dbReference type="InterPro" id="IPR002492">
    <property type="entry name" value="Transposase_Tc1-like"/>
</dbReference>
<dbReference type="Proteomes" id="UP000009138">
    <property type="component" value="Unassembled WGS sequence"/>
</dbReference>
<dbReference type="GO" id="GO:0015074">
    <property type="term" value="P:DNA integration"/>
    <property type="evidence" value="ECO:0007669"/>
    <property type="project" value="InterPro"/>
</dbReference>
<dbReference type="GO" id="GO:0003677">
    <property type="term" value="F:DNA binding"/>
    <property type="evidence" value="ECO:0007669"/>
    <property type="project" value="InterPro"/>
</dbReference>
<dbReference type="InterPro" id="IPR036397">
    <property type="entry name" value="RNaseH_sf"/>
</dbReference>
<evidence type="ECO:0008006" key="5">
    <source>
        <dbReference type="Google" id="ProtNLM"/>
    </source>
</evidence>
<evidence type="ECO:0000259" key="1">
    <source>
        <dbReference type="Pfam" id="PF01498"/>
    </source>
</evidence>
<dbReference type="AlphaFoldDB" id="I1BQC8"/>
<feature type="domain" description="Tc1-like transposase DDE" evidence="2">
    <location>
        <begin position="144"/>
        <end position="300"/>
    </location>
</feature>
<name>I1BQC8_RHIO9</name>
<sequence length="340" mass="39855">MPKRLPEGKVDDLKQALTGSTSTYDIAKEIGVHESTVSRYSRRLFPNRTKSIGGRPTVVSKVTKRLIKRKVIEGVLKTAKEVHRELVQLGYDISYQSAINVLKSMEFHSSIKKKKPFLTKAHMQHRLEWAKKHQDWTVEEWRKVVFSDETKINVWGSDGCKYYWKRPNDPLQPHHLELTVKHGAGKLMMWGCITSEGPGYACQIYDGNMNANVYQHILDTTLRDTTQYYNFNWSNVYFQHDNDPKHKAKSTIDWLDNHQVRYISDWSAQSPDLNPIEHVWHQLKLKLSCYERRAKNTDELWERVEKVWNGFDKDLCQRYIDSMPARIQEVINKKGGSTKY</sequence>
<dbReference type="PANTHER" id="PTHR23022:SF135">
    <property type="entry name" value="SI:DKEY-77F5.3"/>
    <property type="match status" value="1"/>
</dbReference>
<gene>
    <name evidence="3" type="ORF">RO3G_03112</name>
</gene>
<dbReference type="Pfam" id="PF01498">
    <property type="entry name" value="HTH_Tnp_Tc3_2"/>
    <property type="match status" value="1"/>
</dbReference>
<dbReference type="GeneID" id="93610084"/>
<dbReference type="Gene3D" id="3.30.420.10">
    <property type="entry name" value="Ribonuclease H-like superfamily/Ribonuclease H"/>
    <property type="match status" value="1"/>
</dbReference>
<dbReference type="InterPro" id="IPR038717">
    <property type="entry name" value="Tc1-like_DDE_dom"/>
</dbReference>
<dbReference type="OMA" id="YIWRGVN"/>
<evidence type="ECO:0000259" key="2">
    <source>
        <dbReference type="Pfam" id="PF13358"/>
    </source>
</evidence>
<proteinExistence type="predicted"/>